<feature type="compositionally biased region" description="Pro residues" evidence="1">
    <location>
        <begin position="344"/>
        <end position="357"/>
    </location>
</feature>
<gene>
    <name evidence="2" type="ORF">CCHL11_04560</name>
</gene>
<evidence type="ECO:0008006" key="4">
    <source>
        <dbReference type="Google" id="ProtNLM"/>
    </source>
</evidence>
<feature type="region of interest" description="Disordered" evidence="1">
    <location>
        <begin position="121"/>
        <end position="157"/>
    </location>
</feature>
<feature type="compositionally biased region" description="Basic and acidic residues" evidence="1">
    <location>
        <begin position="431"/>
        <end position="440"/>
    </location>
</feature>
<feature type="region of interest" description="Disordered" evidence="1">
    <location>
        <begin position="46"/>
        <end position="102"/>
    </location>
</feature>
<dbReference type="STRING" id="708187.A0A1Q8RRL2"/>
<dbReference type="EMBL" id="MPGH01000108">
    <property type="protein sequence ID" value="OLN86951.1"/>
    <property type="molecule type" value="Genomic_DNA"/>
</dbReference>
<feature type="compositionally biased region" description="Polar residues" evidence="1">
    <location>
        <begin position="499"/>
        <end position="521"/>
    </location>
</feature>
<proteinExistence type="predicted"/>
<feature type="region of interest" description="Disordered" evidence="1">
    <location>
        <begin position="171"/>
        <end position="206"/>
    </location>
</feature>
<comment type="caution">
    <text evidence="2">The sequence shown here is derived from an EMBL/GenBank/DDBJ whole genome shotgun (WGS) entry which is preliminary data.</text>
</comment>
<accession>A0A1Q8RRL2</accession>
<feature type="compositionally biased region" description="Polar residues" evidence="1">
    <location>
        <begin position="171"/>
        <end position="186"/>
    </location>
</feature>
<evidence type="ECO:0000313" key="3">
    <source>
        <dbReference type="Proteomes" id="UP000186583"/>
    </source>
</evidence>
<protein>
    <recommendedName>
        <fullName evidence="4">WW domain-containing protein</fullName>
    </recommendedName>
</protein>
<keyword evidence="3" id="KW-1185">Reference proteome</keyword>
<evidence type="ECO:0000256" key="1">
    <source>
        <dbReference type="SAM" id="MobiDB-lite"/>
    </source>
</evidence>
<evidence type="ECO:0000313" key="2">
    <source>
        <dbReference type="EMBL" id="OLN86951.1"/>
    </source>
</evidence>
<reference evidence="2 3" key="1">
    <citation type="submission" date="2016-11" db="EMBL/GenBank/DDBJ databases">
        <title>Draft Genome Assembly of Colletotrichum chlorophyti a pathogen of herbaceous plants.</title>
        <authorList>
            <person name="Gan P."/>
            <person name="Narusaka M."/>
            <person name="Tsushima A."/>
            <person name="Narusaka Y."/>
            <person name="Takano Y."/>
            <person name="Shirasu K."/>
        </authorList>
    </citation>
    <scope>NUCLEOTIDE SEQUENCE [LARGE SCALE GENOMIC DNA]</scope>
    <source>
        <strain evidence="2 3">NTL11</strain>
    </source>
</reference>
<organism evidence="2 3">
    <name type="scientific">Colletotrichum chlorophyti</name>
    <dbReference type="NCBI Taxonomy" id="708187"/>
    <lineage>
        <taxon>Eukaryota</taxon>
        <taxon>Fungi</taxon>
        <taxon>Dikarya</taxon>
        <taxon>Ascomycota</taxon>
        <taxon>Pezizomycotina</taxon>
        <taxon>Sordariomycetes</taxon>
        <taxon>Hypocreomycetidae</taxon>
        <taxon>Glomerellales</taxon>
        <taxon>Glomerellaceae</taxon>
        <taxon>Colletotrichum</taxon>
    </lineage>
</organism>
<dbReference type="AlphaFoldDB" id="A0A1Q8RRL2"/>
<dbReference type="Proteomes" id="UP000186583">
    <property type="component" value="Unassembled WGS sequence"/>
</dbReference>
<feature type="compositionally biased region" description="Basic and acidic residues" evidence="1">
    <location>
        <begin position="190"/>
        <end position="205"/>
    </location>
</feature>
<sequence>MSGLPPGWEWDYDGTRWFYRYKPNGHVQFHFPKEGDEFPDFIDAFSPVPELAPEEKLESQQQLKRRTTHDPDPKSKMHATGGPLKDFGSGPRTGFGGPLADVDDGADDFFFQPENFMYLGPGAYTDVSPEPDEDEQEMSPSKMEGKGNIGATSTGTTKDKALLDATSELSGVSPLQSEANTPSVANSVPVKEEVVGPKPPAKEPAAEPGLVINTHELPGPAHTVSHSPGVPLLDSIERPRPETTPSFNPPPWDPVGIMAEMATEHTAPAHIETHPDPVEMADNAILAPIETRMTELGIAELPERNSPSDRRPTDTSTHQLLHQTAMTDEALYGATFGTGSRPQTSPPPASQSPPKADPPAATAKSTEHPLSQPVQLPAKHVQVTSQTSSNALFTTERQPANTEARQSKYQPYVPGKTISQGSEQPNNDSNLSRREHRNSLTREASLMMGTRSKFETTNIPSVLQPPQIPPKHPVHSDQPPSHQPLNLERPPGPQAAVKGSNTARNLTYSPNPTAQQGSLQHIPQRGGNRKAKVHNHPLQDLT</sequence>
<feature type="compositionally biased region" description="Polar residues" evidence="1">
    <location>
        <begin position="382"/>
        <end position="409"/>
    </location>
</feature>
<feature type="compositionally biased region" description="Polar residues" evidence="1">
    <location>
        <begin position="417"/>
        <end position="430"/>
    </location>
</feature>
<name>A0A1Q8RRL2_9PEZI</name>
<dbReference type="OrthoDB" id="3439539at2759"/>
<feature type="region of interest" description="Disordered" evidence="1">
    <location>
        <begin position="334"/>
        <end position="542"/>
    </location>
</feature>